<feature type="domain" description="Histidine kinase" evidence="5">
    <location>
        <begin position="293"/>
        <end position="384"/>
    </location>
</feature>
<keyword evidence="4" id="KW-0472">Membrane</keyword>
<dbReference type="GO" id="GO:0046983">
    <property type="term" value="F:protein dimerization activity"/>
    <property type="evidence" value="ECO:0007669"/>
    <property type="project" value="InterPro"/>
</dbReference>
<evidence type="ECO:0000259" key="5">
    <source>
        <dbReference type="PROSITE" id="PS50109"/>
    </source>
</evidence>
<keyword evidence="2 6" id="KW-0418">Kinase</keyword>
<feature type="transmembrane region" description="Helical" evidence="4">
    <location>
        <begin position="127"/>
        <end position="148"/>
    </location>
</feature>
<sequence>MDHTAVHSPRRQVDRLDRLWEYLGYALHVLVAMLVAVVVLNEGLDWRIVVFAGVYAGGLVLAPRWLWLLLVVVAWSVLVFEFQSASFIAFALFFLAIGVVRPQVAIPVVVAITAIAVGALARFNGWTIGGVIGPLVGAGVAVALGLGFRLLRREAIARAEASHHAGEMGERARVAADIHDTVAQGLSSIQMLLFSVERRLSDASSCGGDATSAPAATTHAKALEEIRLARVTAEENLAETRRIIAALQPAPLEGADLPVALARVCSTTPMGPDLSFDMDGEPFALPERTQEALVRIVQSLVSNVVRHANASQARVTLTYQPGMVAVDVVDNGQGFDASHINLVKESSVGLPGVLRRAQQCGGTMEIETGPGEGCGVSVHIPAHGEERP</sequence>
<dbReference type="InterPro" id="IPR050482">
    <property type="entry name" value="Sensor_HK_TwoCompSys"/>
</dbReference>
<organism evidence="6 7">
    <name type="scientific">Candidatus Corynebacterium gallistercoris</name>
    <dbReference type="NCBI Taxonomy" id="2838530"/>
    <lineage>
        <taxon>Bacteria</taxon>
        <taxon>Bacillati</taxon>
        <taxon>Actinomycetota</taxon>
        <taxon>Actinomycetes</taxon>
        <taxon>Mycobacteriales</taxon>
        <taxon>Corynebacteriaceae</taxon>
        <taxon>Corynebacterium</taxon>
    </lineage>
</organism>
<dbReference type="Gene3D" id="1.20.5.1930">
    <property type="match status" value="1"/>
</dbReference>
<keyword evidence="3" id="KW-0902">Two-component regulatory system</keyword>
<dbReference type="InterPro" id="IPR003594">
    <property type="entry name" value="HATPase_dom"/>
</dbReference>
<gene>
    <name evidence="6" type="ORF">H9867_07110</name>
</gene>
<dbReference type="GO" id="GO:0000155">
    <property type="term" value="F:phosphorelay sensor kinase activity"/>
    <property type="evidence" value="ECO:0007669"/>
    <property type="project" value="InterPro"/>
</dbReference>
<dbReference type="InterPro" id="IPR036890">
    <property type="entry name" value="HATPase_C_sf"/>
</dbReference>
<dbReference type="Pfam" id="PF07730">
    <property type="entry name" value="HisKA_3"/>
    <property type="match status" value="1"/>
</dbReference>
<dbReference type="InterPro" id="IPR017205">
    <property type="entry name" value="Sig_transdc_His_kinase_ChrS"/>
</dbReference>
<evidence type="ECO:0000313" key="7">
    <source>
        <dbReference type="Proteomes" id="UP000824189"/>
    </source>
</evidence>
<dbReference type="PANTHER" id="PTHR24421">
    <property type="entry name" value="NITRATE/NITRITE SENSOR PROTEIN NARX-RELATED"/>
    <property type="match status" value="1"/>
</dbReference>
<dbReference type="Proteomes" id="UP000824189">
    <property type="component" value="Unassembled WGS sequence"/>
</dbReference>
<proteinExistence type="predicted"/>
<feature type="transmembrane region" description="Helical" evidence="4">
    <location>
        <begin position="22"/>
        <end position="41"/>
    </location>
</feature>
<evidence type="ECO:0000256" key="3">
    <source>
        <dbReference type="ARBA" id="ARBA00023012"/>
    </source>
</evidence>
<protein>
    <submittedName>
        <fullName evidence="6">Sensor histidine kinase</fullName>
    </submittedName>
</protein>
<dbReference type="PROSITE" id="PS50109">
    <property type="entry name" value="HIS_KIN"/>
    <property type="match status" value="1"/>
</dbReference>
<evidence type="ECO:0000256" key="4">
    <source>
        <dbReference type="SAM" id="Phobius"/>
    </source>
</evidence>
<keyword evidence="4" id="KW-0812">Transmembrane</keyword>
<dbReference type="PANTHER" id="PTHR24421:SF62">
    <property type="entry name" value="SENSORY TRANSDUCTION HISTIDINE KINASE"/>
    <property type="match status" value="1"/>
</dbReference>
<keyword evidence="1" id="KW-0808">Transferase</keyword>
<feature type="transmembrane region" description="Helical" evidence="4">
    <location>
        <begin position="104"/>
        <end position="121"/>
    </location>
</feature>
<dbReference type="InterPro" id="IPR011712">
    <property type="entry name" value="Sig_transdc_His_kin_sub3_dim/P"/>
</dbReference>
<dbReference type="AlphaFoldDB" id="A0A9D1RYS8"/>
<dbReference type="Gene3D" id="3.30.565.10">
    <property type="entry name" value="Histidine kinase-like ATPase, C-terminal domain"/>
    <property type="match status" value="1"/>
</dbReference>
<evidence type="ECO:0000256" key="2">
    <source>
        <dbReference type="ARBA" id="ARBA00022777"/>
    </source>
</evidence>
<dbReference type="GO" id="GO:0016020">
    <property type="term" value="C:membrane"/>
    <property type="evidence" value="ECO:0007669"/>
    <property type="project" value="InterPro"/>
</dbReference>
<evidence type="ECO:0000313" key="6">
    <source>
        <dbReference type="EMBL" id="HIW96234.1"/>
    </source>
</evidence>
<dbReference type="InterPro" id="IPR005467">
    <property type="entry name" value="His_kinase_dom"/>
</dbReference>
<keyword evidence="4" id="KW-1133">Transmembrane helix</keyword>
<reference evidence="6" key="1">
    <citation type="journal article" date="2021" name="PeerJ">
        <title>Extensive microbial diversity within the chicken gut microbiome revealed by metagenomics and culture.</title>
        <authorList>
            <person name="Gilroy R."/>
            <person name="Ravi A."/>
            <person name="Getino M."/>
            <person name="Pursley I."/>
            <person name="Horton D.L."/>
            <person name="Alikhan N.F."/>
            <person name="Baker D."/>
            <person name="Gharbi K."/>
            <person name="Hall N."/>
            <person name="Watson M."/>
            <person name="Adriaenssens E.M."/>
            <person name="Foster-Nyarko E."/>
            <person name="Jarju S."/>
            <person name="Secka A."/>
            <person name="Antonio M."/>
            <person name="Oren A."/>
            <person name="Chaudhuri R.R."/>
            <person name="La Ragione R."/>
            <person name="Hildebrand F."/>
            <person name="Pallen M.J."/>
        </authorList>
    </citation>
    <scope>NUCLEOTIDE SEQUENCE</scope>
    <source>
        <strain evidence="6">4376</strain>
    </source>
</reference>
<dbReference type="CDD" id="cd16917">
    <property type="entry name" value="HATPase_UhpB-NarQ-NarX-like"/>
    <property type="match status" value="1"/>
</dbReference>
<evidence type="ECO:0000256" key="1">
    <source>
        <dbReference type="ARBA" id="ARBA00022679"/>
    </source>
</evidence>
<name>A0A9D1RYS8_9CORY</name>
<comment type="caution">
    <text evidence="6">The sequence shown here is derived from an EMBL/GenBank/DDBJ whole genome shotgun (WGS) entry which is preliminary data.</text>
</comment>
<dbReference type="EMBL" id="DXFZ01000088">
    <property type="protein sequence ID" value="HIW96234.1"/>
    <property type="molecule type" value="Genomic_DNA"/>
</dbReference>
<reference evidence="6" key="2">
    <citation type="submission" date="2021-04" db="EMBL/GenBank/DDBJ databases">
        <authorList>
            <person name="Gilroy R."/>
        </authorList>
    </citation>
    <scope>NUCLEOTIDE SEQUENCE</scope>
    <source>
        <strain evidence="6">4376</strain>
    </source>
</reference>
<dbReference type="Pfam" id="PF02518">
    <property type="entry name" value="HATPase_c"/>
    <property type="match status" value="1"/>
</dbReference>
<accession>A0A9D1RYS8</accession>
<dbReference type="PIRSF" id="PIRSF037434">
    <property type="entry name" value="STHK_ChrS"/>
    <property type="match status" value="1"/>
</dbReference>
<dbReference type="SUPFAM" id="SSF55874">
    <property type="entry name" value="ATPase domain of HSP90 chaperone/DNA topoisomerase II/histidine kinase"/>
    <property type="match status" value="1"/>
</dbReference>
<feature type="transmembrane region" description="Helical" evidence="4">
    <location>
        <begin position="48"/>
        <end position="67"/>
    </location>
</feature>
<feature type="transmembrane region" description="Helical" evidence="4">
    <location>
        <begin position="73"/>
        <end position="97"/>
    </location>
</feature>
<dbReference type="SMART" id="SM00387">
    <property type="entry name" value="HATPase_c"/>
    <property type="match status" value="1"/>
</dbReference>